<feature type="compositionally biased region" description="Low complexity" evidence="5">
    <location>
        <begin position="468"/>
        <end position="477"/>
    </location>
</feature>
<evidence type="ECO:0000256" key="4">
    <source>
        <dbReference type="ARBA" id="ARBA00023136"/>
    </source>
</evidence>
<feature type="domain" description="Endoplasmic reticulum vesicle transporter C-terminal" evidence="7">
    <location>
        <begin position="174"/>
        <end position="328"/>
    </location>
</feature>
<dbReference type="Pfam" id="PF13850">
    <property type="entry name" value="ERGIC_N"/>
    <property type="match status" value="1"/>
</dbReference>
<gene>
    <name evidence="9" type="ORF">PsYK624_016930</name>
</gene>
<keyword evidence="4 6" id="KW-0472">Membrane</keyword>
<evidence type="ECO:0000313" key="9">
    <source>
        <dbReference type="EMBL" id="GJE85614.1"/>
    </source>
</evidence>
<evidence type="ECO:0000256" key="2">
    <source>
        <dbReference type="ARBA" id="ARBA00022692"/>
    </source>
</evidence>
<organism evidence="9 10">
    <name type="scientific">Phanerochaete sordida</name>
    <dbReference type="NCBI Taxonomy" id="48140"/>
    <lineage>
        <taxon>Eukaryota</taxon>
        <taxon>Fungi</taxon>
        <taxon>Dikarya</taxon>
        <taxon>Basidiomycota</taxon>
        <taxon>Agaricomycotina</taxon>
        <taxon>Agaricomycetes</taxon>
        <taxon>Polyporales</taxon>
        <taxon>Phanerochaetaceae</taxon>
        <taxon>Phanerochaete</taxon>
    </lineage>
</organism>
<evidence type="ECO:0000256" key="6">
    <source>
        <dbReference type="SAM" id="Phobius"/>
    </source>
</evidence>
<name>A0A9P3L8K8_9APHY</name>
<feature type="region of interest" description="Disordered" evidence="5">
    <location>
        <begin position="366"/>
        <end position="387"/>
    </location>
</feature>
<dbReference type="InterPro" id="IPR039542">
    <property type="entry name" value="Erv_N"/>
</dbReference>
<reference evidence="9 10" key="1">
    <citation type="submission" date="2021-08" db="EMBL/GenBank/DDBJ databases">
        <title>Draft Genome Sequence of Phanerochaete sordida strain YK-624.</title>
        <authorList>
            <person name="Mori T."/>
            <person name="Dohra H."/>
            <person name="Suzuki T."/>
            <person name="Kawagishi H."/>
            <person name="Hirai H."/>
        </authorList>
    </citation>
    <scope>NUCLEOTIDE SEQUENCE [LARGE SCALE GENOMIC DNA]</scope>
    <source>
        <strain evidence="9 10">YK-624</strain>
    </source>
</reference>
<comment type="caution">
    <text evidence="9">The sequence shown here is derived from an EMBL/GenBank/DDBJ whole genome shotgun (WGS) entry which is preliminary data.</text>
</comment>
<feature type="compositionally biased region" description="Low complexity" evidence="5">
    <location>
        <begin position="450"/>
        <end position="460"/>
    </location>
</feature>
<evidence type="ECO:0000259" key="7">
    <source>
        <dbReference type="Pfam" id="PF07970"/>
    </source>
</evidence>
<dbReference type="GO" id="GO:0030134">
    <property type="term" value="C:COPII-coated ER to Golgi transport vesicle"/>
    <property type="evidence" value="ECO:0007669"/>
    <property type="project" value="TreeGrafter"/>
</dbReference>
<evidence type="ECO:0000256" key="1">
    <source>
        <dbReference type="ARBA" id="ARBA00004370"/>
    </source>
</evidence>
<dbReference type="Pfam" id="PF07970">
    <property type="entry name" value="COPIIcoated_ERV"/>
    <property type="match status" value="1"/>
</dbReference>
<dbReference type="OrthoDB" id="5541786at2759"/>
<dbReference type="GO" id="GO:0000139">
    <property type="term" value="C:Golgi membrane"/>
    <property type="evidence" value="ECO:0007669"/>
    <property type="project" value="TreeGrafter"/>
</dbReference>
<sequence length="540" mass="57774">MDRSESPSLLDKLDTMVPTLAEFDAFPKLPTTYKARSESRGFLTVFVTFMAFLLVLNDLGEFIWGWPDYEFSVDRDQSSDLRVNVDMLVNMPCQYLSVDLRDAVGDRLYLSSSFRRDGTLFDIGQATALKEHAASLSARQAVAQSRKSRGLFATLFRRNSDGFRPTYNYKPGASACRVYGTVAVKKVTANLHITTLGHGYASHQHVDHNLMNLSHVITEFSFGPYFPDMTQPLDNSFELTEDPFVSYQYFLHVVPTSYIAPRSRPLNTHQYSVTHYTRVLDHNKGIPGIFFKFDVDPMSLTIHQRTTSLLQLLIRCVGVVGGVFVCMGYAVRITTHAVEAVTGADKTQGIVAAEATGAGRKKWIGGELRSRVSRQSGGGWTTDGGSPYGSYAGTPVSGGGFSNVGSPYLSPNPYGASSPAPGAPQAGYGLGLGSPSFGPGGSPRAPPGSIPTAATAGSPYAAPPSPYTPAGTPPTTAGLYAHFPPTPNGQEGANGNGYPHSPGQGPSPFSAQQGAGAPPRRENGVRHAMNGSLGATKKDD</sequence>
<keyword evidence="3 6" id="KW-1133">Transmembrane helix</keyword>
<feature type="region of interest" description="Disordered" evidence="5">
    <location>
        <begin position="415"/>
        <end position="540"/>
    </location>
</feature>
<feature type="compositionally biased region" description="Low complexity" evidence="5">
    <location>
        <begin position="415"/>
        <end position="437"/>
    </location>
</feature>
<comment type="subcellular location">
    <subcellularLocation>
        <location evidence="1">Membrane</location>
    </subcellularLocation>
</comment>
<keyword evidence="2 6" id="KW-0812">Transmembrane</keyword>
<dbReference type="AlphaFoldDB" id="A0A9P3L8K8"/>
<dbReference type="EMBL" id="BPQB01000002">
    <property type="protein sequence ID" value="GJE85614.1"/>
    <property type="molecule type" value="Genomic_DNA"/>
</dbReference>
<accession>A0A9P3L8K8</accession>
<dbReference type="PANTHER" id="PTHR10984:SF81">
    <property type="entry name" value="ER-DERIVED VESICLES PROTEIN ERV41"/>
    <property type="match status" value="1"/>
</dbReference>
<dbReference type="GO" id="GO:0005789">
    <property type="term" value="C:endoplasmic reticulum membrane"/>
    <property type="evidence" value="ECO:0007669"/>
    <property type="project" value="TreeGrafter"/>
</dbReference>
<dbReference type="InterPro" id="IPR012936">
    <property type="entry name" value="Erv_C"/>
</dbReference>
<evidence type="ECO:0000259" key="8">
    <source>
        <dbReference type="Pfam" id="PF13850"/>
    </source>
</evidence>
<feature type="domain" description="Endoplasmic reticulum vesicle transporter N-terminal" evidence="8">
    <location>
        <begin position="20"/>
        <end position="107"/>
    </location>
</feature>
<evidence type="ECO:0000256" key="3">
    <source>
        <dbReference type="ARBA" id="ARBA00022989"/>
    </source>
</evidence>
<dbReference type="PANTHER" id="PTHR10984">
    <property type="entry name" value="ENDOPLASMIC RETICULUM-GOLGI INTERMEDIATE COMPARTMENT PROTEIN"/>
    <property type="match status" value="1"/>
</dbReference>
<feature type="transmembrane region" description="Helical" evidence="6">
    <location>
        <begin position="39"/>
        <end position="56"/>
    </location>
</feature>
<dbReference type="GO" id="GO:0006888">
    <property type="term" value="P:endoplasmic reticulum to Golgi vesicle-mediated transport"/>
    <property type="evidence" value="ECO:0007669"/>
    <property type="project" value="TreeGrafter"/>
</dbReference>
<evidence type="ECO:0000313" key="10">
    <source>
        <dbReference type="Proteomes" id="UP000703269"/>
    </source>
</evidence>
<dbReference type="Proteomes" id="UP000703269">
    <property type="component" value="Unassembled WGS sequence"/>
</dbReference>
<dbReference type="InterPro" id="IPR045888">
    <property type="entry name" value="Erv"/>
</dbReference>
<protein>
    <submittedName>
        <fullName evidence="9">Endoplasmic reticulum vesicle transporter-domain-containing protein</fullName>
    </submittedName>
</protein>
<dbReference type="GO" id="GO:0006890">
    <property type="term" value="P:retrograde vesicle-mediated transport, Golgi to endoplasmic reticulum"/>
    <property type="evidence" value="ECO:0007669"/>
    <property type="project" value="TreeGrafter"/>
</dbReference>
<keyword evidence="10" id="KW-1185">Reference proteome</keyword>
<proteinExistence type="predicted"/>
<evidence type="ECO:0000256" key="5">
    <source>
        <dbReference type="SAM" id="MobiDB-lite"/>
    </source>
</evidence>